<evidence type="ECO:0000313" key="1">
    <source>
        <dbReference type="EMBL" id="KAH3885720.1"/>
    </source>
</evidence>
<dbReference type="AlphaFoldDB" id="A0A9D4S0A8"/>
<keyword evidence="2" id="KW-1185">Reference proteome</keyword>
<sequence length="183" mass="21132">MATTSNCPKEPSNADIVTYLKRKDDRICLMDKKFEAIDKLEKKVEGVNGDLKKIWAYLHDIDKKTSERLRLIEEKTESVDFALAQAISKISSLEKQRDGLKIDLTYLQSQSMRNNLVCTNIPEALTENPDTTENKLREFMVDKIKITQDLVSQMSFERVHRMGSKVDGKNRNIVAKFTLYKEK</sequence>
<gene>
    <name evidence="1" type="ORF">DPMN_009716</name>
</gene>
<organism evidence="1 2">
    <name type="scientific">Dreissena polymorpha</name>
    <name type="common">Zebra mussel</name>
    <name type="synonym">Mytilus polymorpha</name>
    <dbReference type="NCBI Taxonomy" id="45954"/>
    <lineage>
        <taxon>Eukaryota</taxon>
        <taxon>Metazoa</taxon>
        <taxon>Spiralia</taxon>
        <taxon>Lophotrochozoa</taxon>
        <taxon>Mollusca</taxon>
        <taxon>Bivalvia</taxon>
        <taxon>Autobranchia</taxon>
        <taxon>Heteroconchia</taxon>
        <taxon>Euheterodonta</taxon>
        <taxon>Imparidentia</taxon>
        <taxon>Neoheterodontei</taxon>
        <taxon>Myida</taxon>
        <taxon>Dreissenoidea</taxon>
        <taxon>Dreissenidae</taxon>
        <taxon>Dreissena</taxon>
    </lineage>
</organism>
<evidence type="ECO:0000313" key="2">
    <source>
        <dbReference type="Proteomes" id="UP000828390"/>
    </source>
</evidence>
<dbReference type="Proteomes" id="UP000828390">
    <property type="component" value="Unassembled WGS sequence"/>
</dbReference>
<dbReference type="EMBL" id="JAIWYP010000001">
    <property type="protein sequence ID" value="KAH3885720.1"/>
    <property type="molecule type" value="Genomic_DNA"/>
</dbReference>
<name>A0A9D4S0A8_DREPO</name>
<proteinExistence type="predicted"/>
<reference evidence="1" key="2">
    <citation type="submission" date="2020-11" db="EMBL/GenBank/DDBJ databases">
        <authorList>
            <person name="McCartney M.A."/>
            <person name="Auch B."/>
            <person name="Kono T."/>
            <person name="Mallez S."/>
            <person name="Becker A."/>
            <person name="Gohl D.M."/>
            <person name="Silverstein K.A.T."/>
            <person name="Koren S."/>
            <person name="Bechman K.B."/>
            <person name="Herman A."/>
            <person name="Abrahante J.E."/>
            <person name="Garbe J."/>
        </authorList>
    </citation>
    <scope>NUCLEOTIDE SEQUENCE</scope>
    <source>
        <strain evidence="1">Duluth1</strain>
        <tissue evidence="1">Whole animal</tissue>
    </source>
</reference>
<protein>
    <submittedName>
        <fullName evidence="1">Uncharacterized protein</fullName>
    </submittedName>
</protein>
<accession>A0A9D4S0A8</accession>
<comment type="caution">
    <text evidence="1">The sequence shown here is derived from an EMBL/GenBank/DDBJ whole genome shotgun (WGS) entry which is preliminary data.</text>
</comment>
<reference evidence="1" key="1">
    <citation type="journal article" date="2019" name="bioRxiv">
        <title>The Genome of the Zebra Mussel, Dreissena polymorpha: A Resource for Invasive Species Research.</title>
        <authorList>
            <person name="McCartney M.A."/>
            <person name="Auch B."/>
            <person name="Kono T."/>
            <person name="Mallez S."/>
            <person name="Zhang Y."/>
            <person name="Obille A."/>
            <person name="Becker A."/>
            <person name="Abrahante J.E."/>
            <person name="Garbe J."/>
            <person name="Badalamenti J.P."/>
            <person name="Herman A."/>
            <person name="Mangelson H."/>
            <person name="Liachko I."/>
            <person name="Sullivan S."/>
            <person name="Sone E.D."/>
            <person name="Koren S."/>
            <person name="Silverstein K.A.T."/>
            <person name="Beckman K.B."/>
            <person name="Gohl D.M."/>
        </authorList>
    </citation>
    <scope>NUCLEOTIDE SEQUENCE</scope>
    <source>
        <strain evidence="1">Duluth1</strain>
        <tissue evidence="1">Whole animal</tissue>
    </source>
</reference>
<dbReference type="Gene3D" id="3.30.70.1820">
    <property type="entry name" value="L1 transposable element, RRM domain"/>
    <property type="match status" value="1"/>
</dbReference>